<feature type="region of interest" description="Disordered" evidence="5">
    <location>
        <begin position="512"/>
        <end position="531"/>
    </location>
</feature>
<proteinExistence type="predicted"/>
<evidence type="ECO:0000256" key="2">
    <source>
        <dbReference type="ARBA" id="ARBA00023125"/>
    </source>
</evidence>
<feature type="compositionally biased region" description="Acidic residues" evidence="5">
    <location>
        <begin position="253"/>
        <end position="263"/>
    </location>
</feature>
<keyword evidence="1" id="KW-0805">Transcription regulation</keyword>
<keyword evidence="8" id="KW-1185">Reference proteome</keyword>
<keyword evidence="2" id="KW-0238">DNA-binding</keyword>
<organism evidence="7 8">
    <name type="scientific">Heracleum sosnowskyi</name>
    <dbReference type="NCBI Taxonomy" id="360622"/>
    <lineage>
        <taxon>Eukaryota</taxon>
        <taxon>Viridiplantae</taxon>
        <taxon>Streptophyta</taxon>
        <taxon>Embryophyta</taxon>
        <taxon>Tracheophyta</taxon>
        <taxon>Spermatophyta</taxon>
        <taxon>Magnoliopsida</taxon>
        <taxon>eudicotyledons</taxon>
        <taxon>Gunneridae</taxon>
        <taxon>Pentapetalae</taxon>
        <taxon>asterids</taxon>
        <taxon>campanulids</taxon>
        <taxon>Apiales</taxon>
        <taxon>Apiaceae</taxon>
        <taxon>Apioideae</taxon>
        <taxon>apioid superclade</taxon>
        <taxon>Tordylieae</taxon>
        <taxon>Tordyliinae</taxon>
        <taxon>Heracleum</taxon>
    </lineage>
</organism>
<evidence type="ECO:0000256" key="4">
    <source>
        <dbReference type="ARBA" id="ARBA00023242"/>
    </source>
</evidence>
<dbReference type="PROSITE" id="PS51005">
    <property type="entry name" value="NAC"/>
    <property type="match status" value="1"/>
</dbReference>
<reference evidence="7" key="2">
    <citation type="submission" date="2023-05" db="EMBL/GenBank/DDBJ databases">
        <authorList>
            <person name="Schelkunov M.I."/>
        </authorList>
    </citation>
    <scope>NUCLEOTIDE SEQUENCE</scope>
    <source>
        <strain evidence="7">Hsosn_3</strain>
        <tissue evidence="7">Leaf</tissue>
    </source>
</reference>
<dbReference type="GO" id="GO:0003677">
    <property type="term" value="F:DNA binding"/>
    <property type="evidence" value="ECO:0007669"/>
    <property type="project" value="UniProtKB-KW"/>
</dbReference>
<gene>
    <name evidence="7" type="ORF">POM88_036598</name>
</gene>
<comment type="caution">
    <text evidence="7">The sequence shown here is derived from an EMBL/GenBank/DDBJ whole genome shotgun (WGS) entry which is preliminary data.</text>
</comment>
<accession>A0AAD8HNQ2</accession>
<name>A0AAD8HNQ2_9APIA</name>
<feature type="domain" description="NAC" evidence="6">
    <location>
        <begin position="16"/>
        <end position="177"/>
    </location>
</feature>
<dbReference type="GO" id="GO:0048731">
    <property type="term" value="P:system development"/>
    <property type="evidence" value="ECO:0007669"/>
    <property type="project" value="TreeGrafter"/>
</dbReference>
<keyword evidence="4" id="KW-0539">Nucleus</keyword>
<keyword evidence="3" id="KW-0804">Transcription</keyword>
<evidence type="ECO:0000256" key="5">
    <source>
        <dbReference type="SAM" id="MobiDB-lite"/>
    </source>
</evidence>
<protein>
    <recommendedName>
        <fullName evidence="6">NAC domain-containing protein</fullName>
    </recommendedName>
</protein>
<evidence type="ECO:0000256" key="3">
    <source>
        <dbReference type="ARBA" id="ARBA00023163"/>
    </source>
</evidence>
<dbReference type="Pfam" id="PF02365">
    <property type="entry name" value="NAM"/>
    <property type="match status" value="1"/>
</dbReference>
<dbReference type="SUPFAM" id="SSF101941">
    <property type="entry name" value="NAC domain"/>
    <property type="match status" value="1"/>
</dbReference>
<dbReference type="GO" id="GO:0006355">
    <property type="term" value="P:regulation of DNA-templated transcription"/>
    <property type="evidence" value="ECO:0007669"/>
    <property type="project" value="InterPro"/>
</dbReference>
<evidence type="ECO:0000259" key="6">
    <source>
        <dbReference type="PROSITE" id="PS51005"/>
    </source>
</evidence>
<dbReference type="AlphaFoldDB" id="A0AAD8HNQ2"/>
<dbReference type="Gene3D" id="2.170.150.80">
    <property type="entry name" value="NAC domain"/>
    <property type="match status" value="1"/>
</dbReference>
<evidence type="ECO:0000256" key="1">
    <source>
        <dbReference type="ARBA" id="ARBA00023015"/>
    </source>
</evidence>
<dbReference type="PANTHER" id="PTHR31719">
    <property type="entry name" value="NAC TRANSCRIPTION FACTOR 56"/>
    <property type="match status" value="1"/>
</dbReference>
<evidence type="ECO:0000313" key="7">
    <source>
        <dbReference type="EMBL" id="KAK1370506.1"/>
    </source>
</evidence>
<evidence type="ECO:0000313" key="8">
    <source>
        <dbReference type="Proteomes" id="UP001237642"/>
    </source>
</evidence>
<dbReference type="Proteomes" id="UP001237642">
    <property type="component" value="Unassembled WGS sequence"/>
</dbReference>
<dbReference type="EMBL" id="JAUIZM010000008">
    <property type="protein sequence ID" value="KAK1370506.1"/>
    <property type="molecule type" value="Genomic_DNA"/>
</dbReference>
<feature type="region of interest" description="Disordered" evidence="5">
    <location>
        <begin position="240"/>
        <end position="263"/>
    </location>
</feature>
<dbReference type="InterPro" id="IPR003441">
    <property type="entry name" value="NAC-dom"/>
</dbReference>
<dbReference type="InterPro" id="IPR036093">
    <property type="entry name" value="NAC_dom_sf"/>
</dbReference>
<reference evidence="7" key="1">
    <citation type="submission" date="2023-02" db="EMBL/GenBank/DDBJ databases">
        <title>Genome of toxic invasive species Heracleum sosnowskyi carries increased number of genes despite the absence of recent whole-genome duplications.</title>
        <authorList>
            <person name="Schelkunov M."/>
            <person name="Shtratnikova V."/>
            <person name="Makarenko M."/>
            <person name="Klepikova A."/>
            <person name="Omelchenko D."/>
            <person name="Novikova G."/>
            <person name="Obukhova E."/>
            <person name="Bogdanov V."/>
            <person name="Penin A."/>
            <person name="Logacheva M."/>
        </authorList>
    </citation>
    <scope>NUCLEOTIDE SEQUENCE</scope>
    <source>
        <strain evidence="7">Hsosn_3</strain>
        <tissue evidence="7">Leaf</tissue>
    </source>
</reference>
<sequence length="531" mass="60706">MEREDSRDSCACNCLRIPGFCFKPSDEILVGYYLREKVEGRPLCCNHYVAEFKIYDDNLMPWEIVKDDNHHWITSSSNDSSNKIKKTIYVFTELCKKKTRVTRRSGRGTWTGQNTRVVENAAGDKIGYKKLLTFYRDNDDKLKKKKKIIDDDHGHWIMHEYSLLEIDNYVICEISKEVEMSSQDSSCPTDQAVTTKQDFHAHLQHLLSGNEVVLPEPDVIVAADTNPRRDVENRNMVLGNERQLGGGDHDDQPLDESGADWDDNGWKAELEKELGLDISDDKSADQCLDDYGEDWDNNGWMSGLYEQFDGAENHDQNELSDDTISAVVQELPTLAGMNEPPQVQSVPNFNVEEKDVTVVQELPVAVWGKNEKNNESYKGLDGDDNYDVIEISDDDSVQELPVIINDQVEDNRADNSIPDDLSDFLNYIAGMDGNAAVQESTFVAWEDLEQISNDFANFEQVEASRAVEPTNTTLDGLDLMLDFPFYDITNLEGAETNQKNCKIFEEQPRKRMRTDEDNYQKFSSRKKQRYL</sequence>
<dbReference type="PANTHER" id="PTHR31719:SF164">
    <property type="entry name" value="NAC DOMAIN-CONTAINING PROTEIN"/>
    <property type="match status" value="1"/>
</dbReference>